<proteinExistence type="predicted"/>
<evidence type="ECO:0000313" key="1">
    <source>
        <dbReference type="EMBL" id="MSS16549.1"/>
    </source>
</evidence>
<gene>
    <name evidence="1" type="ORF">FYJ29_01995</name>
</gene>
<dbReference type="Proteomes" id="UP000483362">
    <property type="component" value="Unassembled WGS sequence"/>
</dbReference>
<reference evidence="1 2" key="1">
    <citation type="submission" date="2019-08" db="EMBL/GenBank/DDBJ databases">
        <title>In-depth cultivation of the pig gut microbiome towards novel bacterial diversity and tailored functional studies.</title>
        <authorList>
            <person name="Wylensek D."/>
            <person name="Hitch T.C.A."/>
            <person name="Clavel T."/>
        </authorList>
    </citation>
    <scope>NUCLEOTIDE SEQUENCE [LARGE SCALE GENOMIC DNA]</scope>
    <source>
        <strain evidence="1 2">Oil-RF-744-WCA-WT-10</strain>
    </source>
</reference>
<keyword evidence="2" id="KW-1185">Reference proteome</keyword>
<dbReference type="EMBL" id="VULT01000002">
    <property type="protein sequence ID" value="MSS16549.1"/>
    <property type="molecule type" value="Genomic_DNA"/>
</dbReference>
<accession>A0A6L5X846</accession>
<dbReference type="RefSeq" id="WP_154326882.1">
    <property type="nucleotide sequence ID" value="NZ_CP045696.1"/>
</dbReference>
<dbReference type="AlphaFoldDB" id="A0A6L5X846"/>
<evidence type="ECO:0000313" key="2">
    <source>
        <dbReference type="Proteomes" id="UP000483362"/>
    </source>
</evidence>
<comment type="caution">
    <text evidence="1">The sequence shown here is derived from an EMBL/GenBank/DDBJ whole genome shotgun (WGS) entry which is preliminary data.</text>
</comment>
<organism evidence="1 2">
    <name type="scientific">Sodaliphilus pleomorphus</name>
    <dbReference type="NCBI Taxonomy" id="2606626"/>
    <lineage>
        <taxon>Bacteria</taxon>
        <taxon>Pseudomonadati</taxon>
        <taxon>Bacteroidota</taxon>
        <taxon>Bacteroidia</taxon>
        <taxon>Bacteroidales</taxon>
        <taxon>Muribaculaceae</taxon>
        <taxon>Sodaliphilus</taxon>
    </lineage>
</organism>
<protein>
    <submittedName>
        <fullName evidence="1">Uncharacterized protein</fullName>
    </submittedName>
</protein>
<name>A0A6L5X846_9BACT</name>
<sequence length="82" mass="9580">MITRDSIEQAYSFFHQKWRVYKFSTMEWQRDDIESAIGDYVAMMSPDLYQAIARGNSHYLLDHTAFAADLESAVDRLEQLLA</sequence>